<keyword evidence="2" id="KW-0812">Transmembrane</keyword>
<dbReference type="EMBL" id="JFBM01000017">
    <property type="protein sequence ID" value="KFU79543.1"/>
    <property type="molecule type" value="Genomic_DNA"/>
</dbReference>
<reference evidence="3 4" key="1">
    <citation type="journal article" date="2014" name="Genome Announc.">
        <title>Draft Genome Sequence of Amycolatopsis lurida NRRL 2430, Producer of the Glycopeptide Family Antibiotic Ristocetin.</title>
        <authorList>
            <person name="Kwun M.J."/>
            <person name="Hong H.J."/>
        </authorList>
    </citation>
    <scope>NUCLEOTIDE SEQUENCE [LARGE SCALE GENOMIC DNA]</scope>
    <source>
        <strain evidence="3 4">NRRL 2430</strain>
    </source>
</reference>
<keyword evidence="2" id="KW-0472">Membrane</keyword>
<evidence type="ECO:0000313" key="3">
    <source>
        <dbReference type="EMBL" id="KFU79543.1"/>
    </source>
</evidence>
<comment type="caution">
    <text evidence="3">The sequence shown here is derived from an EMBL/GenBank/DDBJ whole genome shotgun (WGS) entry which is preliminary data.</text>
</comment>
<accession>A0A2P2FS38</accession>
<organism evidence="3 4">
    <name type="scientific">Amycolatopsis lurida NRRL 2430</name>
    <dbReference type="NCBI Taxonomy" id="1460371"/>
    <lineage>
        <taxon>Bacteria</taxon>
        <taxon>Bacillati</taxon>
        <taxon>Actinomycetota</taxon>
        <taxon>Actinomycetes</taxon>
        <taxon>Pseudonocardiales</taxon>
        <taxon>Pseudonocardiaceae</taxon>
        <taxon>Amycolatopsis</taxon>
    </lineage>
</organism>
<gene>
    <name evidence="3" type="ORF">BB31_20255</name>
</gene>
<keyword evidence="4" id="KW-1185">Reference proteome</keyword>
<dbReference type="RefSeq" id="WP_034313285.1">
    <property type="nucleotide sequence ID" value="NZ_JFBM01000017.1"/>
</dbReference>
<keyword evidence="2" id="KW-1133">Transmembrane helix</keyword>
<sequence length="112" mass="11478">MSSPDTEELAIIPRPEDEPKTPEGGRFWRGLTGALAAGMAVLAVCVVAIASLCLFTGAPGPGLLMLIGHPVAAVVALLAQRVADSRNGHVAGYAGLLVVVSVSAALSLFWWS</sequence>
<feature type="transmembrane region" description="Helical" evidence="2">
    <location>
        <begin position="34"/>
        <end position="57"/>
    </location>
</feature>
<proteinExistence type="predicted"/>
<feature type="region of interest" description="Disordered" evidence="1">
    <location>
        <begin position="1"/>
        <end position="24"/>
    </location>
</feature>
<name>A0A2P2FS38_AMYLU</name>
<evidence type="ECO:0000256" key="1">
    <source>
        <dbReference type="SAM" id="MobiDB-lite"/>
    </source>
</evidence>
<evidence type="ECO:0000313" key="4">
    <source>
        <dbReference type="Proteomes" id="UP000256220"/>
    </source>
</evidence>
<protein>
    <submittedName>
        <fullName evidence="3">Uncharacterized protein</fullName>
    </submittedName>
</protein>
<dbReference type="AlphaFoldDB" id="A0A2P2FS38"/>
<evidence type="ECO:0000256" key="2">
    <source>
        <dbReference type="SAM" id="Phobius"/>
    </source>
</evidence>
<feature type="transmembrane region" description="Helical" evidence="2">
    <location>
        <begin position="63"/>
        <end position="83"/>
    </location>
</feature>
<dbReference type="Proteomes" id="UP000256220">
    <property type="component" value="Unassembled WGS sequence"/>
</dbReference>
<feature type="compositionally biased region" description="Basic and acidic residues" evidence="1">
    <location>
        <begin position="14"/>
        <end position="23"/>
    </location>
</feature>
<feature type="transmembrane region" description="Helical" evidence="2">
    <location>
        <begin position="90"/>
        <end position="111"/>
    </location>
</feature>